<evidence type="ECO:0000313" key="7">
    <source>
        <dbReference type="EMBL" id="MCJ2185905.1"/>
    </source>
</evidence>
<dbReference type="RefSeq" id="WP_243918023.1">
    <property type="nucleotide sequence ID" value="NZ_JALHLG010000005.1"/>
</dbReference>
<sequence>MTTNAPFRPNPDDAGYLRRLAWTVLAAGAVLVAWRAADLLLLAFGSVLGAVAFRSTARMLQGFGLKSWRVALPLGTLLVLALFGAIGYLLTVQFGAEIAGMLGNLPGTLAQVEQGLSTTPVGRAIVQASEAAAGGSTIANRLSDLASGAGQFLVNLLIVLVGALFIAGNPGPYRRAVILLTPPPARPTMERALTAISAALRLWLKAKLVTMIAMSVIIGGSLWLAGLESWAALGLLGGLSEFVPYVGPAVAMLPSIGLAAAAGGDVLWRTVAAYLAVRVVEGWMLTPVINRRVVNIPPALTLFTILGVGAVFGVYGVFFAGALLVVAFVGVREFYLRDTLGEDIDAVPGKDGPEEAGPPEV</sequence>
<keyword evidence="5 6" id="KW-0472">Membrane</keyword>
<evidence type="ECO:0000256" key="3">
    <source>
        <dbReference type="ARBA" id="ARBA00022692"/>
    </source>
</evidence>
<proteinExistence type="inferred from homology"/>
<protein>
    <submittedName>
        <fullName evidence="7">AI-2E family transporter</fullName>
    </submittedName>
</protein>
<keyword evidence="4 6" id="KW-1133">Transmembrane helix</keyword>
<dbReference type="PANTHER" id="PTHR21716:SF62">
    <property type="entry name" value="TRANSPORT PROTEIN YDBI-RELATED"/>
    <property type="match status" value="1"/>
</dbReference>
<evidence type="ECO:0000256" key="5">
    <source>
        <dbReference type="ARBA" id="ARBA00023136"/>
    </source>
</evidence>
<comment type="caution">
    <text evidence="7">The sequence shown here is derived from an EMBL/GenBank/DDBJ whole genome shotgun (WGS) entry which is preliminary data.</text>
</comment>
<keyword evidence="3 6" id="KW-0812">Transmembrane</keyword>
<comment type="subcellular location">
    <subcellularLocation>
        <location evidence="1">Membrane</location>
        <topology evidence="1">Multi-pass membrane protein</topology>
    </subcellularLocation>
</comment>
<feature type="transmembrane region" description="Helical" evidence="6">
    <location>
        <begin position="20"/>
        <end position="53"/>
    </location>
</feature>
<feature type="transmembrane region" description="Helical" evidence="6">
    <location>
        <begin position="301"/>
        <end position="329"/>
    </location>
</feature>
<organism evidence="7 8">
    <name type="scientific">Novosphingobium beihaiensis</name>
    <dbReference type="NCBI Taxonomy" id="2930389"/>
    <lineage>
        <taxon>Bacteria</taxon>
        <taxon>Pseudomonadati</taxon>
        <taxon>Pseudomonadota</taxon>
        <taxon>Alphaproteobacteria</taxon>
        <taxon>Sphingomonadales</taxon>
        <taxon>Sphingomonadaceae</taxon>
        <taxon>Novosphingobium</taxon>
    </lineage>
</organism>
<feature type="transmembrane region" description="Helical" evidence="6">
    <location>
        <begin position="271"/>
        <end position="289"/>
    </location>
</feature>
<dbReference type="Proteomes" id="UP001202281">
    <property type="component" value="Unassembled WGS sequence"/>
</dbReference>
<accession>A0ABT0BLF7</accession>
<feature type="transmembrane region" description="Helical" evidence="6">
    <location>
        <begin position="208"/>
        <end position="225"/>
    </location>
</feature>
<keyword evidence="8" id="KW-1185">Reference proteome</keyword>
<feature type="transmembrane region" description="Helical" evidence="6">
    <location>
        <begin position="245"/>
        <end position="264"/>
    </location>
</feature>
<dbReference type="InterPro" id="IPR002549">
    <property type="entry name" value="AI-2E-like"/>
</dbReference>
<dbReference type="Pfam" id="PF01594">
    <property type="entry name" value="AI-2E_transport"/>
    <property type="match status" value="1"/>
</dbReference>
<comment type="similarity">
    <text evidence="2">Belongs to the autoinducer-2 exporter (AI-2E) (TC 2.A.86) family.</text>
</comment>
<evidence type="ECO:0000256" key="4">
    <source>
        <dbReference type="ARBA" id="ARBA00022989"/>
    </source>
</evidence>
<gene>
    <name evidence="7" type="ORF">MTR66_03640</name>
</gene>
<feature type="transmembrane region" description="Helical" evidence="6">
    <location>
        <begin position="74"/>
        <end position="96"/>
    </location>
</feature>
<evidence type="ECO:0000313" key="8">
    <source>
        <dbReference type="Proteomes" id="UP001202281"/>
    </source>
</evidence>
<dbReference type="EMBL" id="JALHLG010000005">
    <property type="protein sequence ID" value="MCJ2185905.1"/>
    <property type="molecule type" value="Genomic_DNA"/>
</dbReference>
<feature type="transmembrane region" description="Helical" evidence="6">
    <location>
        <begin position="149"/>
        <end position="167"/>
    </location>
</feature>
<reference evidence="7 8" key="1">
    <citation type="submission" date="2022-04" db="EMBL/GenBank/DDBJ databases">
        <title>Identification of a novel bacterium isolated from mangrove sediments.</title>
        <authorList>
            <person name="Pan X."/>
        </authorList>
    </citation>
    <scope>NUCLEOTIDE SEQUENCE [LARGE SCALE GENOMIC DNA]</scope>
    <source>
        <strain evidence="7 8">B2638</strain>
    </source>
</reference>
<evidence type="ECO:0000256" key="6">
    <source>
        <dbReference type="SAM" id="Phobius"/>
    </source>
</evidence>
<evidence type="ECO:0000256" key="2">
    <source>
        <dbReference type="ARBA" id="ARBA00009773"/>
    </source>
</evidence>
<dbReference type="PANTHER" id="PTHR21716">
    <property type="entry name" value="TRANSMEMBRANE PROTEIN"/>
    <property type="match status" value="1"/>
</dbReference>
<evidence type="ECO:0000256" key="1">
    <source>
        <dbReference type="ARBA" id="ARBA00004141"/>
    </source>
</evidence>
<name>A0ABT0BLF7_9SPHN</name>